<dbReference type="Gene3D" id="1.10.10.10">
    <property type="entry name" value="Winged helix-like DNA-binding domain superfamily/Winged helix DNA-binding domain"/>
    <property type="match status" value="1"/>
</dbReference>
<proteinExistence type="predicted"/>
<reference evidence="7" key="1">
    <citation type="submission" date="2017-06" db="EMBL/GenBank/DDBJ databases">
        <title>Herbaspirillum phytohormonus sp. nov., isolated from the root nodule of Robinia pseudoacacia in lead-zinc mine.</title>
        <authorList>
            <person name="Fan M."/>
            <person name="Lin Y."/>
        </authorList>
    </citation>
    <scope>NUCLEOTIDE SEQUENCE [LARGE SCALE GENOMIC DNA]</scope>
    <source>
        <strain evidence="7">SC-089</strain>
    </source>
</reference>
<dbReference type="PROSITE" id="PS51077">
    <property type="entry name" value="HTH_ICLR"/>
    <property type="match status" value="1"/>
</dbReference>
<evidence type="ECO:0000313" key="6">
    <source>
        <dbReference type="EMBL" id="OWT56730.1"/>
    </source>
</evidence>
<dbReference type="InterPro" id="IPR050707">
    <property type="entry name" value="HTH_MetabolicPath_Reg"/>
</dbReference>
<protein>
    <submittedName>
        <fullName evidence="6">IclR family transcriptional regulator</fullName>
    </submittedName>
</protein>
<dbReference type="Proteomes" id="UP000214603">
    <property type="component" value="Unassembled WGS sequence"/>
</dbReference>
<dbReference type="PANTHER" id="PTHR30136">
    <property type="entry name" value="HELIX-TURN-HELIX TRANSCRIPTIONAL REGULATOR, ICLR FAMILY"/>
    <property type="match status" value="1"/>
</dbReference>
<gene>
    <name evidence="6" type="ORF">CEY11_17640</name>
</gene>
<keyword evidence="2" id="KW-0238">DNA-binding</keyword>
<dbReference type="GO" id="GO:0003700">
    <property type="term" value="F:DNA-binding transcription factor activity"/>
    <property type="evidence" value="ECO:0007669"/>
    <property type="project" value="TreeGrafter"/>
</dbReference>
<dbReference type="EMBL" id="NJIH01000010">
    <property type="protein sequence ID" value="OWT56730.1"/>
    <property type="molecule type" value="Genomic_DNA"/>
</dbReference>
<evidence type="ECO:0000313" key="7">
    <source>
        <dbReference type="Proteomes" id="UP000214603"/>
    </source>
</evidence>
<keyword evidence="3" id="KW-0804">Transcription</keyword>
<dbReference type="InterPro" id="IPR036388">
    <property type="entry name" value="WH-like_DNA-bd_sf"/>
</dbReference>
<evidence type="ECO:0000259" key="5">
    <source>
        <dbReference type="PROSITE" id="PS51078"/>
    </source>
</evidence>
<dbReference type="Pfam" id="PF01614">
    <property type="entry name" value="IclR_C"/>
    <property type="match status" value="2"/>
</dbReference>
<dbReference type="SMART" id="SM00346">
    <property type="entry name" value="HTH_ICLR"/>
    <property type="match status" value="1"/>
</dbReference>
<dbReference type="InterPro" id="IPR036390">
    <property type="entry name" value="WH_DNA-bd_sf"/>
</dbReference>
<dbReference type="PROSITE" id="PS51078">
    <property type="entry name" value="ICLR_ED"/>
    <property type="match status" value="1"/>
</dbReference>
<dbReference type="Gene3D" id="3.30.450.40">
    <property type="match status" value="2"/>
</dbReference>
<dbReference type="SUPFAM" id="SSF55781">
    <property type="entry name" value="GAF domain-like"/>
    <property type="match status" value="1"/>
</dbReference>
<feature type="domain" description="IclR-ED" evidence="5">
    <location>
        <begin position="95"/>
        <end position="254"/>
    </location>
</feature>
<accession>A0A225M9G6</accession>
<dbReference type="PANTHER" id="PTHR30136:SF35">
    <property type="entry name" value="HTH-TYPE TRANSCRIPTIONAL REGULATOR RV1719"/>
    <property type="match status" value="1"/>
</dbReference>
<dbReference type="GO" id="GO:0045892">
    <property type="term" value="P:negative regulation of DNA-templated transcription"/>
    <property type="evidence" value="ECO:0007669"/>
    <property type="project" value="TreeGrafter"/>
</dbReference>
<comment type="caution">
    <text evidence="6">The sequence shown here is derived from an EMBL/GenBank/DDBJ whole genome shotgun (WGS) entry which is preliminary data.</text>
</comment>
<keyword evidence="1" id="KW-0805">Transcription regulation</keyword>
<name>A0A225M9G6_9BURK</name>
<evidence type="ECO:0000259" key="4">
    <source>
        <dbReference type="PROSITE" id="PS51077"/>
    </source>
</evidence>
<organism evidence="6 7">
    <name type="scientific">Candidimonas nitroreducens</name>
    <dbReference type="NCBI Taxonomy" id="683354"/>
    <lineage>
        <taxon>Bacteria</taxon>
        <taxon>Pseudomonadati</taxon>
        <taxon>Pseudomonadota</taxon>
        <taxon>Betaproteobacteria</taxon>
        <taxon>Burkholderiales</taxon>
        <taxon>Alcaligenaceae</taxon>
        <taxon>Candidimonas</taxon>
    </lineage>
</organism>
<evidence type="ECO:0000256" key="2">
    <source>
        <dbReference type="ARBA" id="ARBA00023125"/>
    </source>
</evidence>
<dbReference type="Pfam" id="PF09339">
    <property type="entry name" value="HTH_IclR"/>
    <property type="match status" value="1"/>
</dbReference>
<evidence type="ECO:0000256" key="1">
    <source>
        <dbReference type="ARBA" id="ARBA00023015"/>
    </source>
</evidence>
<evidence type="ECO:0000256" key="3">
    <source>
        <dbReference type="ARBA" id="ARBA00023163"/>
    </source>
</evidence>
<dbReference type="SUPFAM" id="SSF46785">
    <property type="entry name" value="Winged helix' DNA-binding domain"/>
    <property type="match status" value="1"/>
</dbReference>
<dbReference type="AlphaFoldDB" id="A0A225M9G6"/>
<dbReference type="InterPro" id="IPR005471">
    <property type="entry name" value="Tscrpt_reg_IclR_N"/>
</dbReference>
<dbReference type="InterPro" id="IPR029016">
    <property type="entry name" value="GAF-like_dom_sf"/>
</dbReference>
<feature type="domain" description="HTH iclR-type" evidence="4">
    <location>
        <begin position="34"/>
        <end position="94"/>
    </location>
</feature>
<dbReference type="GO" id="GO:0003677">
    <property type="term" value="F:DNA binding"/>
    <property type="evidence" value="ECO:0007669"/>
    <property type="project" value="UniProtKB-KW"/>
</dbReference>
<sequence>MQNAIIRKTVASMPIAIFCGENAMTSEGKEDKSVATLERALTILATFEASPAQSLAEISRRTGMYKSTLLRLLGTLEKFGYVGQQGDGSYHVGAAALHLGSLYQKWVQPAELINPALRGLVQATGESASFNVPMGDLRICVYRVDSPQKIRDHVRIGDLLPLARGAAGRVMVAFSRAAGTPEGEELRRTCFCVTRGEIEADTAGVAAPVFSMGDKLEGALAITGPAFRYSEEKVQAMRIPLLRTALSLTRDLGGPTAGLEAALFLAEQAADTPVY</sequence>
<dbReference type="InterPro" id="IPR014757">
    <property type="entry name" value="Tscrpt_reg_IclR_C"/>
</dbReference>
<keyword evidence="7" id="KW-1185">Reference proteome</keyword>